<evidence type="ECO:0000313" key="2">
    <source>
        <dbReference type="EMBL" id="QIK40934.1"/>
    </source>
</evidence>
<dbReference type="PROSITE" id="PS51257">
    <property type="entry name" value="PROKAR_LIPOPROTEIN"/>
    <property type="match status" value="1"/>
</dbReference>
<dbReference type="Proteomes" id="UP000500791">
    <property type="component" value="Chromosome"/>
</dbReference>
<dbReference type="RefSeq" id="WP_166190925.1">
    <property type="nucleotide sequence ID" value="NZ_CP049811.1"/>
</dbReference>
<protein>
    <submittedName>
        <fullName evidence="2">Esterase-like activity of phytase family protein</fullName>
    </submittedName>
</protein>
<dbReference type="PIRSF" id="PIRSF031900">
    <property type="entry name" value="UCP031900"/>
    <property type="match status" value="1"/>
</dbReference>
<dbReference type="KEGG" id="mon:G8E03_09235"/>
<dbReference type="InterPro" id="IPR014567">
    <property type="entry name" value="UCP031900"/>
</dbReference>
<dbReference type="EMBL" id="CP049811">
    <property type="protein sequence ID" value="QIK40934.1"/>
    <property type="molecule type" value="Genomic_DNA"/>
</dbReference>
<keyword evidence="3" id="KW-1185">Reference proteome</keyword>
<name>A0A6G7VLQ2_9RHOB</name>
<gene>
    <name evidence="2" type="ORF">G8E03_09235</name>
</gene>
<feature type="domain" description="Phytase-like" evidence="1">
    <location>
        <begin position="44"/>
        <end position="285"/>
    </location>
</feature>
<proteinExistence type="predicted"/>
<evidence type="ECO:0000259" key="1">
    <source>
        <dbReference type="Pfam" id="PF13449"/>
    </source>
</evidence>
<organism evidence="2 3">
    <name type="scientific">Pontivivens nitratireducens</name>
    <dbReference type="NCBI Taxonomy" id="2758038"/>
    <lineage>
        <taxon>Bacteria</taxon>
        <taxon>Pseudomonadati</taxon>
        <taxon>Pseudomonadota</taxon>
        <taxon>Alphaproteobacteria</taxon>
        <taxon>Rhodobacterales</taxon>
        <taxon>Paracoccaceae</taxon>
        <taxon>Pontivivens</taxon>
    </lineage>
</organism>
<reference evidence="2 3" key="1">
    <citation type="submission" date="2020-03" db="EMBL/GenBank/DDBJ databases">
        <title>Complete genome sequence of Monaibacterium sp. ALG8 with diverse plasmids.</title>
        <authorList>
            <person name="Sun C."/>
        </authorList>
    </citation>
    <scope>NUCLEOTIDE SEQUENCE [LARGE SCALE GENOMIC DNA]</scope>
    <source>
        <strain evidence="2 3">ALG8</strain>
    </source>
</reference>
<dbReference type="InterPro" id="IPR027372">
    <property type="entry name" value="Phytase-like_dom"/>
</dbReference>
<dbReference type="AlphaFoldDB" id="A0A6G7VLQ2"/>
<evidence type="ECO:0000313" key="3">
    <source>
        <dbReference type="Proteomes" id="UP000500791"/>
    </source>
</evidence>
<accession>A0A6G7VLQ2</accession>
<dbReference type="Pfam" id="PF13449">
    <property type="entry name" value="Phytase-like"/>
    <property type="match status" value="1"/>
</dbReference>
<dbReference type="SUPFAM" id="SSF63829">
    <property type="entry name" value="Calcium-dependent phosphotriesterase"/>
    <property type="match status" value="1"/>
</dbReference>
<sequence>MRIAVPTFALFAVLAGGCGSGVAGSVTEPARRSAQIEWNGQGADFGGLSGLLMAPDGMSLIAVSDKGLLIEADLIRHADGRLTGVHEKARHRLTAPDATVLFDKDADAESLAMLGDDLLISLERRNAIWRYDAIGAVPMDVAVPEGIATLQTNSGIEALTTTPQGAILAIPERSGALERPFPIYRLRDGVWDTNLSIPREPPFLPTDADVGPDGRLYVLERHFTGFSFRVQVRSFAMDPALMDGQLSDMRYDVPPVSDLDNAEGLDVWRDAQGQLRLTMISDDNFMFLQRTLITEYVLVPGD</sequence>